<organism evidence="1 2">
    <name type="scientific">Pendulispora albinea</name>
    <dbReference type="NCBI Taxonomy" id="2741071"/>
    <lineage>
        <taxon>Bacteria</taxon>
        <taxon>Pseudomonadati</taxon>
        <taxon>Myxococcota</taxon>
        <taxon>Myxococcia</taxon>
        <taxon>Myxococcales</taxon>
        <taxon>Sorangiineae</taxon>
        <taxon>Pendulisporaceae</taxon>
        <taxon>Pendulispora</taxon>
    </lineage>
</organism>
<protein>
    <submittedName>
        <fullName evidence="1">Uncharacterized protein</fullName>
    </submittedName>
</protein>
<evidence type="ECO:0000313" key="2">
    <source>
        <dbReference type="Proteomes" id="UP001370348"/>
    </source>
</evidence>
<dbReference type="RefSeq" id="WP_394827341.1">
    <property type="nucleotide sequence ID" value="NZ_CP089984.1"/>
</dbReference>
<evidence type="ECO:0000313" key="1">
    <source>
        <dbReference type="EMBL" id="WXB17700.1"/>
    </source>
</evidence>
<reference evidence="1 2" key="1">
    <citation type="submission" date="2021-12" db="EMBL/GenBank/DDBJ databases">
        <title>Discovery of the Pendulisporaceae a myxobacterial family with distinct sporulation behavior and unique specialized metabolism.</title>
        <authorList>
            <person name="Garcia R."/>
            <person name="Popoff A."/>
            <person name="Bader C.D."/>
            <person name="Loehr J."/>
            <person name="Walesch S."/>
            <person name="Walt C."/>
            <person name="Boldt J."/>
            <person name="Bunk B."/>
            <person name="Haeckl F.J.F.P.J."/>
            <person name="Gunesch A.P."/>
            <person name="Birkelbach J."/>
            <person name="Nuebel U."/>
            <person name="Pietschmann T."/>
            <person name="Bach T."/>
            <person name="Mueller R."/>
        </authorList>
    </citation>
    <scope>NUCLEOTIDE SEQUENCE [LARGE SCALE GENOMIC DNA]</scope>
    <source>
        <strain evidence="1 2">MSr11954</strain>
    </source>
</reference>
<name>A0ABZ2M6J7_9BACT</name>
<dbReference type="EMBL" id="CP089984">
    <property type="protein sequence ID" value="WXB17700.1"/>
    <property type="molecule type" value="Genomic_DNA"/>
</dbReference>
<accession>A0ABZ2M6J7</accession>
<sequence>MMMIPAASYADTGAQKPCVFHEHRPVSVSPYRIEERVGRTSFRVLRGAEVYVQAEPGLTAEWLRLKMTRHLAEKHPSMPDCALDVASVRVEVESAGAGFKVRIIAPDTATGEEVLRRARLLVA</sequence>
<dbReference type="Proteomes" id="UP001370348">
    <property type="component" value="Chromosome"/>
</dbReference>
<keyword evidence="2" id="KW-1185">Reference proteome</keyword>
<gene>
    <name evidence="1" type="ORF">LZC94_10605</name>
</gene>
<proteinExistence type="predicted"/>